<reference evidence="3" key="1">
    <citation type="submission" date="2023-03" db="EMBL/GenBank/DDBJ databases">
        <authorList>
            <person name="Steffen K."/>
            <person name="Cardenas P."/>
        </authorList>
    </citation>
    <scope>NUCLEOTIDE SEQUENCE</scope>
</reference>
<dbReference type="EMBL" id="CASHTH010002277">
    <property type="protein sequence ID" value="CAI8027404.1"/>
    <property type="molecule type" value="Genomic_DNA"/>
</dbReference>
<dbReference type="InterPro" id="IPR007529">
    <property type="entry name" value="Znf_HIT"/>
</dbReference>
<dbReference type="GO" id="GO:0008270">
    <property type="term" value="F:zinc ion binding"/>
    <property type="evidence" value="ECO:0007669"/>
    <property type="project" value="UniProtKB-UniRule"/>
</dbReference>
<keyword evidence="1" id="KW-0479">Metal-binding</keyword>
<dbReference type="SUPFAM" id="SSF144232">
    <property type="entry name" value="HIT/MYND zinc finger-like"/>
    <property type="match status" value="1"/>
</dbReference>
<evidence type="ECO:0000313" key="4">
    <source>
        <dbReference type="Proteomes" id="UP001174909"/>
    </source>
</evidence>
<comment type="caution">
    <text evidence="3">The sequence shown here is derived from an EMBL/GenBank/DDBJ whole genome shotgun (WGS) entry which is preliminary data.</text>
</comment>
<dbReference type="Proteomes" id="UP001174909">
    <property type="component" value="Unassembled WGS sequence"/>
</dbReference>
<dbReference type="PANTHER" id="PTHR15555:SF0">
    <property type="entry name" value="ZINC FINGER HIT DOMAIN-CONTAINING PROTEIN 2"/>
    <property type="match status" value="1"/>
</dbReference>
<sequence>MQSGEGNLGLEPRQTATCSLCLVQFAKYTCPRCNVQYCSLGCYKSEKHAQCSEDFYRECFMTELQSQKISTAEKSKMMEILRRAGEEGMEEEEGGEGECATLEERLAGVDLDAESPEAVWNKLSRSEQEQFRAAMASGHLSSLIPLHTPWWRVVKPVVVIDKTGEADVVSVPDILPNLPPLGTLVKDGKASPLVRYSVLNVLYAYAFTVRLYNGEHRDLPVDAAQTVLRVSSCLSDNASYSMAGEAITHAVTTVQQSKELARSGEVAVSVLEDVSLILCSPRPLSRCSAPHALSDLQRLLSSAADELHSVKESKKDIKLLKMGSKKVYFLTVWALENVVELQCLARLVDIEHEASRKTWKAARTHCRKSTNSKLVTEIL</sequence>
<evidence type="ECO:0000259" key="2">
    <source>
        <dbReference type="PROSITE" id="PS51083"/>
    </source>
</evidence>
<evidence type="ECO:0000256" key="1">
    <source>
        <dbReference type="PROSITE-ProRule" id="PRU00453"/>
    </source>
</evidence>
<name>A0AA35SCY9_GEOBA</name>
<organism evidence="3 4">
    <name type="scientific">Geodia barretti</name>
    <name type="common">Barrett's horny sponge</name>
    <dbReference type="NCBI Taxonomy" id="519541"/>
    <lineage>
        <taxon>Eukaryota</taxon>
        <taxon>Metazoa</taxon>
        <taxon>Porifera</taxon>
        <taxon>Demospongiae</taxon>
        <taxon>Heteroscleromorpha</taxon>
        <taxon>Tetractinellida</taxon>
        <taxon>Astrophorina</taxon>
        <taxon>Geodiidae</taxon>
        <taxon>Geodia</taxon>
    </lineage>
</organism>
<dbReference type="AlphaFoldDB" id="A0AA35SCY9"/>
<evidence type="ECO:0000313" key="3">
    <source>
        <dbReference type="EMBL" id="CAI8027404.1"/>
    </source>
</evidence>
<gene>
    <name evidence="3" type="ORF">GBAR_LOCUS15686</name>
</gene>
<keyword evidence="1" id="KW-0862">Zinc</keyword>
<keyword evidence="4" id="KW-1185">Reference proteome</keyword>
<dbReference type="CDD" id="cd23024">
    <property type="entry name" value="zf-HIT_ZNHIT2-3"/>
    <property type="match status" value="1"/>
</dbReference>
<dbReference type="Gene3D" id="3.30.60.190">
    <property type="match status" value="1"/>
</dbReference>
<dbReference type="Pfam" id="PF04438">
    <property type="entry name" value="zf-HIT"/>
    <property type="match status" value="1"/>
</dbReference>
<dbReference type="PANTHER" id="PTHR15555">
    <property type="entry name" value="ZINC FINGER HIT DOMAIN CONTAINING PROTEIN 2 PROTEIN FON -RELATED"/>
    <property type="match status" value="1"/>
</dbReference>
<feature type="domain" description="HIT-type" evidence="2">
    <location>
        <begin position="18"/>
        <end position="51"/>
    </location>
</feature>
<proteinExistence type="predicted"/>
<dbReference type="PROSITE" id="PS51083">
    <property type="entry name" value="ZF_HIT"/>
    <property type="match status" value="1"/>
</dbReference>
<protein>
    <submittedName>
        <fullName evidence="3">Zinc finger HIT domain-containing protein 2</fullName>
    </submittedName>
</protein>
<keyword evidence="1" id="KW-0863">Zinc-finger</keyword>
<accession>A0AA35SCY9</accession>
<dbReference type="InterPro" id="IPR039646">
    <property type="entry name" value="ZNHIT2"/>
</dbReference>